<organism evidence="1">
    <name type="scientific">marine sediment metagenome</name>
    <dbReference type="NCBI Taxonomy" id="412755"/>
    <lineage>
        <taxon>unclassified sequences</taxon>
        <taxon>metagenomes</taxon>
        <taxon>ecological metagenomes</taxon>
    </lineage>
</organism>
<proteinExistence type="predicted"/>
<dbReference type="EMBL" id="LAZR01021923">
    <property type="protein sequence ID" value="KKL83650.1"/>
    <property type="molecule type" value="Genomic_DNA"/>
</dbReference>
<dbReference type="AlphaFoldDB" id="A0A0F9HPN1"/>
<comment type="caution">
    <text evidence="1">The sequence shown here is derived from an EMBL/GenBank/DDBJ whole genome shotgun (WGS) entry which is preliminary data.</text>
</comment>
<accession>A0A0F9HPN1</accession>
<evidence type="ECO:0000313" key="1">
    <source>
        <dbReference type="EMBL" id="KKL83650.1"/>
    </source>
</evidence>
<name>A0A0F9HPN1_9ZZZZ</name>
<reference evidence="1" key="1">
    <citation type="journal article" date="2015" name="Nature">
        <title>Complex archaea that bridge the gap between prokaryotes and eukaryotes.</title>
        <authorList>
            <person name="Spang A."/>
            <person name="Saw J.H."/>
            <person name="Jorgensen S.L."/>
            <person name="Zaremba-Niedzwiedzka K."/>
            <person name="Martijn J."/>
            <person name="Lind A.E."/>
            <person name="van Eijk R."/>
            <person name="Schleper C."/>
            <person name="Guy L."/>
            <person name="Ettema T.J."/>
        </authorList>
    </citation>
    <scope>NUCLEOTIDE SEQUENCE</scope>
</reference>
<sequence>MSLMSEYKKLKDENARLQERVEEAKRAMKKPGWENHLEMRRYKTLAERRKQAMVGLMKDMHTGTSMQNRGSLGPGGLGCGRPCLTCDTARAAIDATPEEAREKERQR</sequence>
<gene>
    <name evidence="1" type="ORF">LCGC14_1972610</name>
</gene>
<protein>
    <submittedName>
        <fullName evidence="1">Uncharacterized protein</fullName>
    </submittedName>
</protein>